<evidence type="ECO:0000259" key="16">
    <source>
        <dbReference type="Pfam" id="PF04116"/>
    </source>
</evidence>
<comment type="cofactor">
    <cofactor evidence="1">
        <name>Zn(2+)</name>
        <dbReference type="ChEBI" id="CHEBI:29105"/>
    </cofactor>
</comment>
<keyword evidence="5" id="KW-0479">Metal-binding</keyword>
<keyword evidence="10" id="KW-0560">Oxidoreductase</keyword>
<evidence type="ECO:0000256" key="7">
    <source>
        <dbReference type="ARBA" id="ARBA00022832"/>
    </source>
</evidence>
<gene>
    <name evidence="17" type="ORF">FJQ54_09120</name>
</gene>
<dbReference type="Proteomes" id="UP000319897">
    <property type="component" value="Unassembled WGS sequence"/>
</dbReference>
<keyword evidence="13" id="KW-0275">Fatty acid biosynthesis</keyword>
<evidence type="ECO:0000256" key="5">
    <source>
        <dbReference type="ARBA" id="ARBA00022723"/>
    </source>
</evidence>
<feature type="transmembrane region" description="Helical" evidence="15">
    <location>
        <begin position="12"/>
        <end position="32"/>
    </location>
</feature>
<keyword evidence="6" id="KW-0256">Endoplasmic reticulum</keyword>
<dbReference type="Pfam" id="PF04116">
    <property type="entry name" value="FA_hydroxylase"/>
    <property type="match status" value="1"/>
</dbReference>
<accession>A0A501XKY4</accession>
<dbReference type="InterPro" id="IPR014430">
    <property type="entry name" value="Scs7"/>
</dbReference>
<keyword evidence="12 15" id="KW-0472">Membrane</keyword>
<evidence type="ECO:0000256" key="14">
    <source>
        <dbReference type="SAM" id="MobiDB-lite"/>
    </source>
</evidence>
<feature type="transmembrane region" description="Helical" evidence="15">
    <location>
        <begin position="38"/>
        <end position="58"/>
    </location>
</feature>
<dbReference type="OrthoDB" id="5291370at2"/>
<comment type="caution">
    <text evidence="17">The sequence shown here is derived from an EMBL/GenBank/DDBJ whole genome shotgun (WGS) entry which is preliminary data.</text>
</comment>
<evidence type="ECO:0000256" key="11">
    <source>
        <dbReference type="ARBA" id="ARBA00023098"/>
    </source>
</evidence>
<evidence type="ECO:0000256" key="3">
    <source>
        <dbReference type="ARBA" id="ARBA00022516"/>
    </source>
</evidence>
<proteinExistence type="predicted"/>
<evidence type="ECO:0000256" key="13">
    <source>
        <dbReference type="ARBA" id="ARBA00023160"/>
    </source>
</evidence>
<evidence type="ECO:0000256" key="2">
    <source>
        <dbReference type="ARBA" id="ARBA00004477"/>
    </source>
</evidence>
<feature type="transmembrane region" description="Helical" evidence="15">
    <location>
        <begin position="121"/>
        <end position="140"/>
    </location>
</feature>
<evidence type="ECO:0000256" key="1">
    <source>
        <dbReference type="ARBA" id="ARBA00001947"/>
    </source>
</evidence>
<evidence type="ECO:0000313" key="18">
    <source>
        <dbReference type="Proteomes" id="UP000319897"/>
    </source>
</evidence>
<dbReference type="AlphaFoldDB" id="A0A501XKY4"/>
<reference evidence="17 18" key="1">
    <citation type="submission" date="2019-06" db="EMBL/GenBank/DDBJ databases">
        <authorList>
            <person name="Lee I."/>
            <person name="Jang G.I."/>
            <person name="Hwang C.Y."/>
        </authorList>
    </citation>
    <scope>NUCLEOTIDE SEQUENCE [LARGE SCALE GENOMIC DNA]</scope>
    <source>
        <strain evidence="17 18">PAMC 28131</strain>
    </source>
</reference>
<keyword evidence="8" id="KW-0862">Zinc</keyword>
<evidence type="ECO:0000256" key="8">
    <source>
        <dbReference type="ARBA" id="ARBA00022833"/>
    </source>
</evidence>
<comment type="subcellular location">
    <subcellularLocation>
        <location evidence="2">Endoplasmic reticulum membrane</location>
        <topology evidence="2">Multi-pass membrane protein</topology>
    </subcellularLocation>
</comment>
<dbReference type="GO" id="GO:0005506">
    <property type="term" value="F:iron ion binding"/>
    <property type="evidence" value="ECO:0007669"/>
    <property type="project" value="InterPro"/>
</dbReference>
<keyword evidence="18" id="KW-1185">Reference proteome</keyword>
<sequence length="245" mass="27895">MTLKELTVAYFQYYAIQAYLLLAAVSIAYVVWNPPSLLAGVAAAAFTVLAYPMIWYLLHRYVLHSQWMYKSPLTAKVWKRIHYDHHQDPNHLEVLFGALYTTLPTIAISVIPVGWLIGGPGAAAVAFATGLLVTAAYEYFHCIQHLSYKPKHPWLVNMKKRHMEHHFHDENGNFGITSFWPDRLFGSYYERDERPAKSATVFNLGYTEEVAKSFPWVSRMSGGVAKGHPRKRAANQNEKPRQDAA</sequence>
<dbReference type="GO" id="GO:0016020">
    <property type="term" value="C:membrane"/>
    <property type="evidence" value="ECO:0007669"/>
    <property type="project" value="InterPro"/>
</dbReference>
<keyword evidence="11" id="KW-0443">Lipid metabolism</keyword>
<dbReference type="GO" id="GO:0006633">
    <property type="term" value="P:fatty acid biosynthetic process"/>
    <property type="evidence" value="ECO:0007669"/>
    <property type="project" value="UniProtKB-KW"/>
</dbReference>
<name>A0A501XKY4_9SPHN</name>
<protein>
    <submittedName>
        <fullName evidence="17">Sterol desaturase family protein</fullName>
    </submittedName>
</protein>
<evidence type="ECO:0000256" key="9">
    <source>
        <dbReference type="ARBA" id="ARBA00022989"/>
    </source>
</evidence>
<feature type="domain" description="Fatty acid hydroxylase" evidence="16">
    <location>
        <begin position="45"/>
        <end position="187"/>
    </location>
</feature>
<evidence type="ECO:0000313" key="17">
    <source>
        <dbReference type="EMBL" id="TPE61230.1"/>
    </source>
</evidence>
<evidence type="ECO:0000256" key="4">
    <source>
        <dbReference type="ARBA" id="ARBA00022692"/>
    </source>
</evidence>
<keyword evidence="7" id="KW-0276">Fatty acid metabolism</keyword>
<dbReference type="EMBL" id="VFSU01000024">
    <property type="protein sequence ID" value="TPE61230.1"/>
    <property type="molecule type" value="Genomic_DNA"/>
</dbReference>
<feature type="transmembrane region" description="Helical" evidence="15">
    <location>
        <begin position="94"/>
        <end position="115"/>
    </location>
</feature>
<evidence type="ECO:0000256" key="15">
    <source>
        <dbReference type="SAM" id="Phobius"/>
    </source>
</evidence>
<dbReference type="GO" id="GO:0080132">
    <property type="term" value="F:fatty acid 2-hydroxylase activity"/>
    <property type="evidence" value="ECO:0007669"/>
    <property type="project" value="InterPro"/>
</dbReference>
<evidence type="ECO:0000256" key="6">
    <source>
        <dbReference type="ARBA" id="ARBA00022824"/>
    </source>
</evidence>
<keyword evidence="4 15" id="KW-0812">Transmembrane</keyword>
<dbReference type="RefSeq" id="WP_140928287.1">
    <property type="nucleotide sequence ID" value="NZ_VFSU01000024.1"/>
</dbReference>
<keyword evidence="9 15" id="KW-1133">Transmembrane helix</keyword>
<dbReference type="InterPro" id="IPR006694">
    <property type="entry name" value="Fatty_acid_hydroxylase"/>
</dbReference>
<feature type="region of interest" description="Disordered" evidence="14">
    <location>
        <begin position="221"/>
        <end position="245"/>
    </location>
</feature>
<evidence type="ECO:0000256" key="10">
    <source>
        <dbReference type="ARBA" id="ARBA00023002"/>
    </source>
</evidence>
<organism evidence="17 18">
    <name type="scientific">Sandaracinobacter neustonicus</name>
    <dbReference type="NCBI Taxonomy" id="1715348"/>
    <lineage>
        <taxon>Bacteria</taxon>
        <taxon>Pseudomonadati</taxon>
        <taxon>Pseudomonadota</taxon>
        <taxon>Alphaproteobacteria</taxon>
        <taxon>Sphingomonadales</taxon>
        <taxon>Sphingosinicellaceae</taxon>
        <taxon>Sandaracinobacter</taxon>
    </lineage>
</organism>
<dbReference type="PANTHER" id="PTHR12863">
    <property type="entry name" value="FATTY ACID HYDROXYLASE"/>
    <property type="match status" value="1"/>
</dbReference>
<evidence type="ECO:0000256" key="12">
    <source>
        <dbReference type="ARBA" id="ARBA00023136"/>
    </source>
</evidence>
<keyword evidence="3" id="KW-0444">Lipid biosynthesis</keyword>
<dbReference type="PANTHER" id="PTHR12863:SF1">
    <property type="entry name" value="FATTY ACID 2-HYDROXYLASE"/>
    <property type="match status" value="1"/>
</dbReference>